<feature type="transmembrane region" description="Helical" evidence="2">
    <location>
        <begin position="241"/>
        <end position="261"/>
    </location>
</feature>
<keyword evidence="2" id="KW-0812">Transmembrane</keyword>
<evidence type="ECO:0008006" key="5">
    <source>
        <dbReference type="Google" id="ProtNLM"/>
    </source>
</evidence>
<feature type="region of interest" description="Disordered" evidence="1">
    <location>
        <begin position="342"/>
        <end position="361"/>
    </location>
</feature>
<keyword evidence="4" id="KW-1185">Reference proteome</keyword>
<dbReference type="EMBL" id="JBHSAX010000023">
    <property type="protein sequence ID" value="MFC3965795.1"/>
    <property type="molecule type" value="Genomic_DNA"/>
</dbReference>
<evidence type="ECO:0000313" key="3">
    <source>
        <dbReference type="EMBL" id="MFC3965795.1"/>
    </source>
</evidence>
<protein>
    <recommendedName>
        <fullName evidence="5">Bacterial CdiA-CT RNAse A domain-containing protein</fullName>
    </recommendedName>
</protein>
<dbReference type="Proteomes" id="UP001595696">
    <property type="component" value="Unassembled WGS sequence"/>
</dbReference>
<organism evidence="3 4">
    <name type="scientific">Nocardia jiangsuensis</name>
    <dbReference type="NCBI Taxonomy" id="1691563"/>
    <lineage>
        <taxon>Bacteria</taxon>
        <taxon>Bacillati</taxon>
        <taxon>Actinomycetota</taxon>
        <taxon>Actinomycetes</taxon>
        <taxon>Mycobacteriales</taxon>
        <taxon>Nocardiaceae</taxon>
        <taxon>Nocardia</taxon>
    </lineage>
</organism>
<evidence type="ECO:0000256" key="2">
    <source>
        <dbReference type="SAM" id="Phobius"/>
    </source>
</evidence>
<proteinExistence type="predicted"/>
<comment type="caution">
    <text evidence="3">The sequence shown here is derived from an EMBL/GenBank/DDBJ whole genome shotgun (WGS) entry which is preliminary data.</text>
</comment>
<feature type="transmembrane region" description="Helical" evidence="2">
    <location>
        <begin position="267"/>
        <end position="285"/>
    </location>
</feature>
<keyword evidence="2" id="KW-1133">Transmembrane helix</keyword>
<dbReference type="RefSeq" id="WP_378615977.1">
    <property type="nucleotide sequence ID" value="NZ_JBHSAX010000023.1"/>
</dbReference>
<name>A0ABV8E0W6_9NOCA</name>
<sequence length="449" mass="47435">MSQLIDWQVYYEAAQKCHDLAGEIRRADAPLHAVLKNDCSGMAGDAPGCREWGSDYDALSTSTLQTCTNMADALSNLGYVIAAFGYNHGINNRSNPAPARPAVGELEQHRVALPSAVGDNGLGTSRDDADSEGLFDLFADKIIEAFGKLPNGNVSDLSKAKDGWEKFAANTTITGAPAQIAAIKAMFDTMQDPNLDPLLRHFDSLHSASTQLASTSMELSKRVTAFRDGTEKIRDQISTDVTTAAAAIAATVVIGVATAFFTFGASAVAASGGTVALIANAVNAIRTAYVSTRWLELVGLSAATATAYVTLSAFHGIPSLTEVGSGLASIIAMRVYLDDETDASDESASGKPVPATGPTNRDEVQGILLDRTDRGRSKPHRQMETEAEIRQLYEDLTVNGKPVTGSNAPGERSRLSDGTEIALRESSTSGGVTIEIKYPGGQIRKVHLP</sequence>
<keyword evidence="2" id="KW-0472">Membrane</keyword>
<feature type="transmembrane region" description="Helical" evidence="2">
    <location>
        <begin position="297"/>
        <end position="317"/>
    </location>
</feature>
<accession>A0ABV8E0W6</accession>
<gene>
    <name evidence="3" type="ORF">ACFO0B_27720</name>
</gene>
<reference evidence="4" key="1">
    <citation type="journal article" date="2019" name="Int. J. Syst. Evol. Microbiol.">
        <title>The Global Catalogue of Microorganisms (GCM) 10K type strain sequencing project: providing services to taxonomists for standard genome sequencing and annotation.</title>
        <authorList>
            <consortium name="The Broad Institute Genomics Platform"/>
            <consortium name="The Broad Institute Genome Sequencing Center for Infectious Disease"/>
            <person name="Wu L."/>
            <person name="Ma J."/>
        </authorList>
    </citation>
    <scope>NUCLEOTIDE SEQUENCE [LARGE SCALE GENOMIC DNA]</scope>
    <source>
        <strain evidence="4">CGMCC 4.7330</strain>
    </source>
</reference>
<evidence type="ECO:0000256" key="1">
    <source>
        <dbReference type="SAM" id="MobiDB-lite"/>
    </source>
</evidence>
<evidence type="ECO:0000313" key="4">
    <source>
        <dbReference type="Proteomes" id="UP001595696"/>
    </source>
</evidence>